<comment type="caution">
    <text evidence="4">The sequence shown here is derived from an EMBL/GenBank/DDBJ whole genome shotgun (WGS) entry which is preliminary data.</text>
</comment>
<evidence type="ECO:0000256" key="2">
    <source>
        <dbReference type="SAM" id="Phobius"/>
    </source>
</evidence>
<keyword evidence="2" id="KW-1133">Transmembrane helix</keyword>
<dbReference type="Pfam" id="PF20177">
    <property type="entry name" value="DUF6542"/>
    <property type="match status" value="1"/>
</dbReference>
<keyword evidence="2" id="KW-0472">Membrane</keyword>
<keyword evidence="5" id="KW-1185">Reference proteome</keyword>
<dbReference type="RefSeq" id="WP_140689344.1">
    <property type="nucleotide sequence ID" value="NZ_RCZG01000002.1"/>
</dbReference>
<feature type="transmembrane region" description="Helical" evidence="2">
    <location>
        <begin position="52"/>
        <end position="71"/>
    </location>
</feature>
<feature type="compositionally biased region" description="Acidic residues" evidence="1">
    <location>
        <begin position="152"/>
        <end position="162"/>
    </location>
</feature>
<feature type="compositionally biased region" description="Low complexity" evidence="1">
    <location>
        <begin position="214"/>
        <end position="232"/>
    </location>
</feature>
<dbReference type="OrthoDB" id="5192877at2"/>
<gene>
    <name evidence="4" type="ORF">EAH80_07820</name>
</gene>
<feature type="domain" description="DUF6542" evidence="3">
    <location>
        <begin position="23"/>
        <end position="141"/>
    </location>
</feature>
<dbReference type="Proteomes" id="UP000320095">
    <property type="component" value="Unassembled WGS sequence"/>
</dbReference>
<evidence type="ECO:0000313" key="5">
    <source>
        <dbReference type="Proteomes" id="UP000320095"/>
    </source>
</evidence>
<accession>A0A502EHF2</accession>
<protein>
    <recommendedName>
        <fullName evidence="3">DUF6542 domain-containing protein</fullName>
    </recommendedName>
</protein>
<dbReference type="AlphaFoldDB" id="A0A502EHF2"/>
<feature type="transmembrane region" description="Helical" evidence="2">
    <location>
        <begin position="121"/>
        <end position="141"/>
    </location>
</feature>
<feature type="compositionally biased region" description="Low complexity" evidence="1">
    <location>
        <begin position="182"/>
        <end position="200"/>
    </location>
</feature>
<feature type="region of interest" description="Disordered" evidence="1">
    <location>
        <begin position="150"/>
        <end position="390"/>
    </location>
</feature>
<proteinExistence type="predicted"/>
<feature type="compositionally biased region" description="Basic and acidic residues" evidence="1">
    <location>
        <begin position="265"/>
        <end position="332"/>
    </location>
</feature>
<evidence type="ECO:0000313" key="4">
    <source>
        <dbReference type="EMBL" id="TPG35926.1"/>
    </source>
</evidence>
<feature type="compositionally biased region" description="Basic and acidic residues" evidence="1">
    <location>
        <begin position="360"/>
        <end position="373"/>
    </location>
</feature>
<keyword evidence="2" id="KW-0812">Transmembrane</keyword>
<feature type="transmembrane region" description="Helical" evidence="2">
    <location>
        <begin position="24"/>
        <end position="46"/>
    </location>
</feature>
<reference evidence="4 5" key="1">
    <citation type="journal article" date="2019" name="Environ. Microbiol.">
        <title>Species interactions and distinct microbial communities in high Arctic permafrost affected cryosols are associated with the CH4 and CO2 gas fluxes.</title>
        <authorList>
            <person name="Altshuler I."/>
            <person name="Hamel J."/>
            <person name="Turney S."/>
            <person name="Magnuson E."/>
            <person name="Levesque R."/>
            <person name="Greer C."/>
            <person name="Whyte L.G."/>
        </authorList>
    </citation>
    <scope>NUCLEOTIDE SEQUENCE [LARGE SCALE GENOMIC DNA]</scope>
    <source>
        <strain evidence="4 5">S5.20</strain>
    </source>
</reference>
<dbReference type="InterPro" id="IPR046672">
    <property type="entry name" value="DUF6542"/>
</dbReference>
<feature type="compositionally biased region" description="Low complexity" evidence="1">
    <location>
        <begin position="163"/>
        <end position="173"/>
    </location>
</feature>
<dbReference type="EMBL" id="RCZG01000002">
    <property type="protein sequence ID" value="TPG35926.1"/>
    <property type="molecule type" value="Genomic_DNA"/>
</dbReference>
<evidence type="ECO:0000256" key="1">
    <source>
        <dbReference type="SAM" id="MobiDB-lite"/>
    </source>
</evidence>
<evidence type="ECO:0000259" key="3">
    <source>
        <dbReference type="Pfam" id="PF20177"/>
    </source>
</evidence>
<name>A0A502EHF2_9MYCO</name>
<organism evidence="4 5">
    <name type="scientific">Mycolicibacterium hodleri</name>
    <dbReference type="NCBI Taxonomy" id="49897"/>
    <lineage>
        <taxon>Bacteria</taxon>
        <taxon>Bacillati</taxon>
        <taxon>Actinomycetota</taxon>
        <taxon>Actinomycetes</taxon>
        <taxon>Mycobacteriales</taxon>
        <taxon>Mycobacteriaceae</taxon>
        <taxon>Mycolicibacterium</taxon>
    </lineage>
</organism>
<feature type="transmembrane region" description="Helical" evidence="2">
    <location>
        <begin position="83"/>
        <end position="101"/>
    </location>
</feature>
<sequence>MSGLRGRSAVAADHRSALPRVPGVPWWGAALLAIGLTAIGVAFDAGSGTNELGAVFTVCFVLGCVAAVLAVRQSGVFTAVIQPPLILFVAVPFAYFVFHGSTFTGIKDTLINYGYPLIERFPLMFFASATVLLIGMVRWYVGTAARRAAPPEDADPTVEAADDAAASTAQASSGLRKRRSSRTTARASAATASAAAAASAIEDEAPRTSRRTSRTAATASERSTGAASGTGSRRSRHSRPPESENVEPAQSRPRRRSTPPVDPPAEPRRRPRSGEPRERRPLPPRDRRSSTHDRSERERYDRPQRRERPEPSERAERPDRAERPQRRPHSADYEPYDPPSTRRPNGSNGTHHPVSRVRYRGSDEGESRTEHRSTPRRPRHSAPDSWEYDV</sequence>